<evidence type="ECO:0000256" key="3">
    <source>
        <dbReference type="ARBA" id="ARBA00023163"/>
    </source>
</evidence>
<name>A0ABT0GE13_9GAMM</name>
<dbReference type="PANTHER" id="PTHR46796:SF7">
    <property type="entry name" value="ARAC FAMILY TRANSCRIPTIONAL REGULATOR"/>
    <property type="match status" value="1"/>
</dbReference>
<comment type="caution">
    <text evidence="5">The sequence shown here is derived from an EMBL/GenBank/DDBJ whole genome shotgun (WGS) entry which is preliminary data.</text>
</comment>
<evidence type="ECO:0000259" key="4">
    <source>
        <dbReference type="PROSITE" id="PS01124"/>
    </source>
</evidence>
<dbReference type="InterPro" id="IPR018060">
    <property type="entry name" value="HTH_AraC"/>
</dbReference>
<dbReference type="InterPro" id="IPR009057">
    <property type="entry name" value="Homeodomain-like_sf"/>
</dbReference>
<proteinExistence type="predicted"/>
<evidence type="ECO:0000313" key="6">
    <source>
        <dbReference type="Proteomes" id="UP001431449"/>
    </source>
</evidence>
<protein>
    <submittedName>
        <fullName evidence="5">Helix-turn-helix domain-containing protein</fullName>
    </submittedName>
</protein>
<dbReference type="InterPro" id="IPR050204">
    <property type="entry name" value="AraC_XylS_family_regulators"/>
</dbReference>
<dbReference type="Proteomes" id="UP001431449">
    <property type="component" value="Unassembled WGS sequence"/>
</dbReference>
<dbReference type="PROSITE" id="PS01124">
    <property type="entry name" value="HTH_ARAC_FAMILY_2"/>
    <property type="match status" value="1"/>
</dbReference>
<accession>A0ABT0GE13</accession>
<dbReference type="RefSeq" id="WP_248205244.1">
    <property type="nucleotide sequence ID" value="NZ_JALNMH010000002.1"/>
</dbReference>
<reference evidence="5" key="1">
    <citation type="submission" date="2022-04" db="EMBL/GenBank/DDBJ databases">
        <title>Lysobacter sp. CAU 1642 isolated from sea sand.</title>
        <authorList>
            <person name="Kim W."/>
        </authorList>
    </citation>
    <scope>NUCLEOTIDE SEQUENCE</scope>
    <source>
        <strain evidence="5">CAU 1642</strain>
    </source>
</reference>
<evidence type="ECO:0000256" key="1">
    <source>
        <dbReference type="ARBA" id="ARBA00023015"/>
    </source>
</evidence>
<keyword evidence="6" id="KW-1185">Reference proteome</keyword>
<evidence type="ECO:0000256" key="2">
    <source>
        <dbReference type="ARBA" id="ARBA00023125"/>
    </source>
</evidence>
<evidence type="ECO:0000313" key="5">
    <source>
        <dbReference type="EMBL" id="MCK7592804.1"/>
    </source>
</evidence>
<dbReference type="EMBL" id="JALNMH010000002">
    <property type="protein sequence ID" value="MCK7592804.1"/>
    <property type="molecule type" value="Genomic_DNA"/>
</dbReference>
<keyword evidence="3" id="KW-0804">Transcription</keyword>
<keyword evidence="2" id="KW-0238">DNA-binding</keyword>
<dbReference type="Gene3D" id="1.10.10.60">
    <property type="entry name" value="Homeodomain-like"/>
    <property type="match status" value="2"/>
</dbReference>
<dbReference type="SMART" id="SM00342">
    <property type="entry name" value="HTH_ARAC"/>
    <property type="match status" value="1"/>
</dbReference>
<organism evidence="5 6">
    <name type="scientific">Pseudomarimonas salicorniae</name>
    <dbReference type="NCBI Taxonomy" id="2933270"/>
    <lineage>
        <taxon>Bacteria</taxon>
        <taxon>Pseudomonadati</taxon>
        <taxon>Pseudomonadota</taxon>
        <taxon>Gammaproteobacteria</taxon>
        <taxon>Lysobacterales</taxon>
        <taxon>Lysobacteraceae</taxon>
        <taxon>Pseudomarimonas</taxon>
    </lineage>
</organism>
<dbReference type="Pfam" id="PF12833">
    <property type="entry name" value="HTH_18"/>
    <property type="match status" value="1"/>
</dbReference>
<keyword evidence="1" id="KW-0805">Transcription regulation</keyword>
<gene>
    <name evidence="5" type="ORF">M0G41_03870</name>
</gene>
<dbReference type="SUPFAM" id="SSF46689">
    <property type="entry name" value="Homeodomain-like"/>
    <property type="match status" value="1"/>
</dbReference>
<sequence length="288" mass="32008">MLSLTSRPLPWNGRFAGQPEIVRLDARRPSAQVGEGWAFALFCLHGSARVRLGHALPWVRPGECLLSSQDAPAVIQVDRGSQAVLLRLDQSTLAEGLAQIAPLHRFEPLWITAVHHDAEALGAHLAQACGDALARTPGEGVLQDCLREALLLDQRYTPLQARCPGRTGSQRRAVLARFERTRLRFAWSESLLDADVDDLARSTSYTRWHFIRTFSAIYGDTPAEFLRETRLNWCASQLATSDLSISEIACMAGYGSHASFARAFRSHYGRSASEWRFQREAELLKKAG</sequence>
<feature type="domain" description="HTH araC/xylS-type" evidence="4">
    <location>
        <begin position="196"/>
        <end position="278"/>
    </location>
</feature>
<dbReference type="PANTHER" id="PTHR46796">
    <property type="entry name" value="HTH-TYPE TRANSCRIPTIONAL ACTIVATOR RHAS-RELATED"/>
    <property type="match status" value="1"/>
</dbReference>